<evidence type="ECO:0000256" key="1">
    <source>
        <dbReference type="SAM" id="SignalP"/>
    </source>
</evidence>
<accession>A0A5C3N0K7</accession>
<dbReference type="Proteomes" id="UP000305948">
    <property type="component" value="Unassembled WGS sequence"/>
</dbReference>
<keyword evidence="1" id="KW-0732">Signal</keyword>
<gene>
    <name evidence="2" type="ORF">OE88DRAFT_305557</name>
</gene>
<reference evidence="2 3" key="1">
    <citation type="journal article" date="2019" name="Nat. Ecol. Evol.">
        <title>Megaphylogeny resolves global patterns of mushroom evolution.</title>
        <authorList>
            <person name="Varga T."/>
            <person name="Krizsan K."/>
            <person name="Foldi C."/>
            <person name="Dima B."/>
            <person name="Sanchez-Garcia M."/>
            <person name="Sanchez-Ramirez S."/>
            <person name="Szollosi G.J."/>
            <person name="Szarkandi J.G."/>
            <person name="Papp V."/>
            <person name="Albert L."/>
            <person name="Andreopoulos W."/>
            <person name="Angelini C."/>
            <person name="Antonin V."/>
            <person name="Barry K.W."/>
            <person name="Bougher N.L."/>
            <person name="Buchanan P."/>
            <person name="Buyck B."/>
            <person name="Bense V."/>
            <person name="Catcheside P."/>
            <person name="Chovatia M."/>
            <person name="Cooper J."/>
            <person name="Damon W."/>
            <person name="Desjardin D."/>
            <person name="Finy P."/>
            <person name="Geml J."/>
            <person name="Haridas S."/>
            <person name="Hughes K."/>
            <person name="Justo A."/>
            <person name="Karasinski D."/>
            <person name="Kautmanova I."/>
            <person name="Kiss B."/>
            <person name="Kocsube S."/>
            <person name="Kotiranta H."/>
            <person name="LaButti K.M."/>
            <person name="Lechner B.E."/>
            <person name="Liimatainen K."/>
            <person name="Lipzen A."/>
            <person name="Lukacs Z."/>
            <person name="Mihaltcheva S."/>
            <person name="Morgado L.N."/>
            <person name="Niskanen T."/>
            <person name="Noordeloos M.E."/>
            <person name="Ohm R.A."/>
            <person name="Ortiz-Santana B."/>
            <person name="Ovrebo C."/>
            <person name="Racz N."/>
            <person name="Riley R."/>
            <person name="Savchenko A."/>
            <person name="Shiryaev A."/>
            <person name="Soop K."/>
            <person name="Spirin V."/>
            <person name="Szebenyi C."/>
            <person name="Tomsovsky M."/>
            <person name="Tulloss R.E."/>
            <person name="Uehling J."/>
            <person name="Grigoriev I.V."/>
            <person name="Vagvolgyi C."/>
            <person name="Papp T."/>
            <person name="Martin F.M."/>
            <person name="Miettinen O."/>
            <person name="Hibbett D.S."/>
            <person name="Nagy L.G."/>
        </authorList>
    </citation>
    <scope>NUCLEOTIDE SEQUENCE [LARGE SCALE GENOMIC DNA]</scope>
    <source>
        <strain evidence="2 3">OMC1185</strain>
    </source>
</reference>
<sequence length="64" mass="7139">MLPVIFLVIQPAPVLTLVGTAPIPLTTSLVPSAPMNMAPDTREMCARAWIQFKRNINDRRSFTE</sequence>
<keyword evidence="3" id="KW-1185">Reference proteome</keyword>
<organism evidence="2 3">
    <name type="scientific">Heliocybe sulcata</name>
    <dbReference type="NCBI Taxonomy" id="5364"/>
    <lineage>
        <taxon>Eukaryota</taxon>
        <taxon>Fungi</taxon>
        <taxon>Dikarya</taxon>
        <taxon>Basidiomycota</taxon>
        <taxon>Agaricomycotina</taxon>
        <taxon>Agaricomycetes</taxon>
        <taxon>Gloeophyllales</taxon>
        <taxon>Gloeophyllaceae</taxon>
        <taxon>Heliocybe</taxon>
    </lineage>
</organism>
<feature type="chain" id="PRO_5022710443" evidence="1">
    <location>
        <begin position="17"/>
        <end position="64"/>
    </location>
</feature>
<dbReference type="AlphaFoldDB" id="A0A5C3N0K7"/>
<name>A0A5C3N0K7_9AGAM</name>
<feature type="signal peptide" evidence="1">
    <location>
        <begin position="1"/>
        <end position="16"/>
    </location>
</feature>
<protein>
    <submittedName>
        <fullName evidence="2">Uncharacterized protein</fullName>
    </submittedName>
</protein>
<evidence type="ECO:0000313" key="3">
    <source>
        <dbReference type="Proteomes" id="UP000305948"/>
    </source>
</evidence>
<evidence type="ECO:0000313" key="2">
    <source>
        <dbReference type="EMBL" id="TFK50006.1"/>
    </source>
</evidence>
<proteinExistence type="predicted"/>
<dbReference type="EMBL" id="ML213514">
    <property type="protein sequence ID" value="TFK50006.1"/>
    <property type="molecule type" value="Genomic_DNA"/>
</dbReference>